<evidence type="ECO:0000313" key="3">
    <source>
        <dbReference type="Proteomes" id="UP001310594"/>
    </source>
</evidence>
<dbReference type="AlphaFoldDB" id="A0AAN7W4S9"/>
<accession>A0AAN7W4S9</accession>
<dbReference type="EMBL" id="JAVRQU010000011">
    <property type="protein sequence ID" value="KAK5697200.1"/>
    <property type="molecule type" value="Genomic_DNA"/>
</dbReference>
<protein>
    <recommendedName>
        <fullName evidence="1">DUF7730 domain-containing protein</fullName>
    </recommendedName>
</protein>
<proteinExistence type="predicted"/>
<dbReference type="InterPro" id="IPR056632">
    <property type="entry name" value="DUF7730"/>
</dbReference>
<organism evidence="2 3">
    <name type="scientific">Elasticomyces elasticus</name>
    <dbReference type="NCBI Taxonomy" id="574655"/>
    <lineage>
        <taxon>Eukaryota</taxon>
        <taxon>Fungi</taxon>
        <taxon>Dikarya</taxon>
        <taxon>Ascomycota</taxon>
        <taxon>Pezizomycotina</taxon>
        <taxon>Dothideomycetes</taxon>
        <taxon>Dothideomycetidae</taxon>
        <taxon>Mycosphaerellales</taxon>
        <taxon>Teratosphaeriaceae</taxon>
        <taxon>Elasticomyces</taxon>
    </lineage>
</organism>
<dbReference type="PANTHER" id="PTHR42085">
    <property type="entry name" value="F-BOX DOMAIN-CONTAINING PROTEIN"/>
    <property type="match status" value="1"/>
</dbReference>
<evidence type="ECO:0000259" key="1">
    <source>
        <dbReference type="Pfam" id="PF24864"/>
    </source>
</evidence>
<feature type="domain" description="DUF7730" evidence="1">
    <location>
        <begin position="127"/>
        <end position="255"/>
    </location>
</feature>
<reference evidence="2" key="1">
    <citation type="submission" date="2023-08" db="EMBL/GenBank/DDBJ databases">
        <title>Black Yeasts Isolated from many extreme environments.</title>
        <authorList>
            <person name="Coleine C."/>
            <person name="Stajich J.E."/>
            <person name="Selbmann L."/>
        </authorList>
    </citation>
    <scope>NUCLEOTIDE SEQUENCE</scope>
    <source>
        <strain evidence="2">CCFEE 5810</strain>
    </source>
</reference>
<dbReference type="Pfam" id="PF24864">
    <property type="entry name" value="DUF7730"/>
    <property type="match status" value="1"/>
</dbReference>
<evidence type="ECO:0000313" key="2">
    <source>
        <dbReference type="EMBL" id="KAK5697200.1"/>
    </source>
</evidence>
<dbReference type="Proteomes" id="UP001310594">
    <property type="component" value="Unassembled WGS sequence"/>
</dbReference>
<sequence>MATPSPRESVRARINAAVAPCRNSSAKPFDATKLVIMALVLSNKGLTQKEVWLWINITFTYYRTDVCHKESKRVRNCAESSRITTNARIRDGGLERVDVRYTIAHWLAESLLDLPDDSAVADKTTFPFFALPRELRDVIYTMVFQYPRSGLYIEKLELPRGPEVLSRDLDHTEPYVCELHRLHRHREKEPLYTRHISSMLSPLLVSRQFYIEAMPVFFDVNRFCFETLRHMSERVMSLPERCRRHIRSVAFECESHSLGGRDLDDTPYFRALAQLPNLRSLGLWLGDFYWCGDDWLDRSGVDLLLTIRGLDDVQIGGDLRLGALLEVEMRRPKPLDAVTR</sequence>
<dbReference type="PANTHER" id="PTHR42085:SF2">
    <property type="entry name" value="F-BOX DOMAIN-CONTAINING PROTEIN"/>
    <property type="match status" value="1"/>
</dbReference>
<name>A0AAN7W4S9_9PEZI</name>
<gene>
    <name evidence="2" type="ORF">LTR97_007335</name>
</gene>
<dbReference type="InterPro" id="IPR038883">
    <property type="entry name" value="AN11006-like"/>
</dbReference>
<comment type="caution">
    <text evidence="2">The sequence shown here is derived from an EMBL/GenBank/DDBJ whole genome shotgun (WGS) entry which is preliminary data.</text>
</comment>